<dbReference type="STRING" id="640205.SAMN05216381_2871"/>
<dbReference type="PANTHER" id="PTHR30204:SF92">
    <property type="entry name" value="HTH-TYPE TRANSCRIPTIONAL REGULATOR ZNTR"/>
    <property type="match status" value="1"/>
</dbReference>
<protein>
    <submittedName>
        <fullName evidence="3">Cd(II)/Pb(II)-responsive transcriptional regulator</fullName>
    </submittedName>
</protein>
<sequence length="148" mass="16948">MKIGELATVTGCPVETIRYYEREGLLPAPQRSEGNYRLYRPEHLERLTFIRNCRTLDMTLDEIRELLSLRGRPAENCEAINTLIDEHIEHVNSRIASLQSLQGQLVELRNSCLADQQSSPCEIIRQLSTSDTLHTDKDVSHVGRSHQH</sequence>
<dbReference type="GO" id="GO:0046872">
    <property type="term" value="F:metal ion binding"/>
    <property type="evidence" value="ECO:0007669"/>
    <property type="project" value="InterPro"/>
</dbReference>
<evidence type="ECO:0000259" key="2">
    <source>
        <dbReference type="PROSITE" id="PS50937"/>
    </source>
</evidence>
<dbReference type="EMBL" id="FNBM01000006">
    <property type="protein sequence ID" value="SDF99640.1"/>
    <property type="molecule type" value="Genomic_DNA"/>
</dbReference>
<gene>
    <name evidence="3" type="ORF">SAMN05216381_2871</name>
</gene>
<keyword evidence="1" id="KW-0238">DNA-binding</keyword>
<reference evidence="3 4" key="1">
    <citation type="submission" date="2016-10" db="EMBL/GenBank/DDBJ databases">
        <authorList>
            <person name="de Groot N.N."/>
        </authorList>
    </citation>
    <scope>NUCLEOTIDE SEQUENCE [LARGE SCALE GENOMIC DNA]</scope>
    <source>
        <strain evidence="3 4">LMG 25475</strain>
    </source>
</reference>
<name>A0A1G7QPS7_9GAMM</name>
<feature type="domain" description="HTH merR-type" evidence="2">
    <location>
        <begin position="1"/>
        <end position="69"/>
    </location>
</feature>
<dbReference type="Pfam" id="PF13411">
    <property type="entry name" value="MerR_1"/>
    <property type="match status" value="1"/>
</dbReference>
<evidence type="ECO:0000256" key="1">
    <source>
        <dbReference type="ARBA" id="ARBA00023125"/>
    </source>
</evidence>
<dbReference type="PROSITE" id="PS50937">
    <property type="entry name" value="HTH_MERR_2"/>
    <property type="match status" value="1"/>
</dbReference>
<dbReference type="Gene3D" id="1.10.1660.10">
    <property type="match status" value="1"/>
</dbReference>
<accession>A0A1G7QPS7</accession>
<dbReference type="InterPro" id="IPR000551">
    <property type="entry name" value="MerR-type_HTH_dom"/>
</dbReference>
<dbReference type="CDD" id="cd04784">
    <property type="entry name" value="HTH_CadR-PbrR"/>
    <property type="match status" value="1"/>
</dbReference>
<dbReference type="OrthoDB" id="9808480at2"/>
<dbReference type="Proteomes" id="UP000243378">
    <property type="component" value="Unassembled WGS sequence"/>
</dbReference>
<dbReference type="SUPFAM" id="SSF46955">
    <property type="entry name" value="Putative DNA-binding domain"/>
    <property type="match status" value="1"/>
</dbReference>
<dbReference type="PANTHER" id="PTHR30204">
    <property type="entry name" value="REDOX-CYCLING DRUG-SENSING TRANSCRIPTIONAL ACTIVATOR SOXR"/>
    <property type="match status" value="1"/>
</dbReference>
<proteinExistence type="predicted"/>
<dbReference type="GO" id="GO:0003677">
    <property type="term" value="F:DNA binding"/>
    <property type="evidence" value="ECO:0007669"/>
    <property type="project" value="UniProtKB-KW"/>
</dbReference>
<dbReference type="GO" id="GO:0003700">
    <property type="term" value="F:DNA-binding transcription factor activity"/>
    <property type="evidence" value="ECO:0007669"/>
    <property type="project" value="InterPro"/>
</dbReference>
<dbReference type="NCBIfam" id="TIGR02047">
    <property type="entry name" value="CadR-PbrR"/>
    <property type="match status" value="1"/>
</dbReference>
<dbReference type="InterPro" id="IPR009061">
    <property type="entry name" value="DNA-bd_dom_put_sf"/>
</dbReference>
<dbReference type="SMART" id="SM00422">
    <property type="entry name" value="HTH_MERR"/>
    <property type="match status" value="1"/>
</dbReference>
<organism evidence="3 4">
    <name type="scientific">Phytopseudomonas seleniipraecipitans</name>
    <dbReference type="NCBI Taxonomy" id="640205"/>
    <lineage>
        <taxon>Bacteria</taxon>
        <taxon>Pseudomonadati</taxon>
        <taxon>Pseudomonadota</taxon>
        <taxon>Gammaproteobacteria</taxon>
        <taxon>Pseudomonadales</taxon>
        <taxon>Pseudomonadaceae</taxon>
        <taxon>Phytopseudomonas</taxon>
    </lineage>
</organism>
<evidence type="ECO:0000313" key="3">
    <source>
        <dbReference type="EMBL" id="SDF99640.1"/>
    </source>
</evidence>
<evidence type="ECO:0000313" key="4">
    <source>
        <dbReference type="Proteomes" id="UP000243378"/>
    </source>
</evidence>
<dbReference type="AlphaFoldDB" id="A0A1G7QPS7"/>
<dbReference type="PRINTS" id="PR00040">
    <property type="entry name" value="HTHMERR"/>
</dbReference>
<dbReference type="RefSeq" id="WP_092369171.1">
    <property type="nucleotide sequence ID" value="NZ_FNBM01000006.1"/>
</dbReference>
<dbReference type="InterPro" id="IPR011791">
    <property type="entry name" value="CadR-PbrR"/>
</dbReference>
<dbReference type="InterPro" id="IPR047057">
    <property type="entry name" value="MerR_fam"/>
</dbReference>
<dbReference type="GO" id="GO:0045893">
    <property type="term" value="P:positive regulation of DNA-templated transcription"/>
    <property type="evidence" value="ECO:0007669"/>
    <property type="project" value="InterPro"/>
</dbReference>